<dbReference type="InterPro" id="IPR000276">
    <property type="entry name" value="GPCR_Rhodpsn"/>
</dbReference>
<dbReference type="AlphaFoldDB" id="A0A6P4ZD90"/>
<evidence type="ECO:0000256" key="13">
    <source>
        <dbReference type="SAM" id="Phobius"/>
    </source>
</evidence>
<dbReference type="Proteomes" id="UP000515135">
    <property type="component" value="Unplaced"/>
</dbReference>
<dbReference type="GO" id="GO:0042923">
    <property type="term" value="F:neuropeptide binding"/>
    <property type="evidence" value="ECO:0007669"/>
    <property type="project" value="TreeGrafter"/>
</dbReference>
<evidence type="ECO:0000256" key="6">
    <source>
        <dbReference type="ARBA" id="ARBA00023136"/>
    </source>
</evidence>
<sequence length="428" mass="47928">MSIFDFTTEDWAFDLTTEDWADDLATEDWGCADGTDDLQTLPLCEDILAAMSNYTFGDYNWSSWNWTDDVLSTPQLDTDPITEIAGPILYGTVAVVGFLGNLLVIYTLLGHTKMKDATYYYILNLALADALFMLGIPFISASSAMKRWVFGRAACKIVLSMDAMNMFTTVFNLAVLSVDRYLATVRANTHSHWRRPKVATAVCLGVWLAAVLLSIPVMVVSDTLPLGNGNYMCMLDWPEDSFTFWFQAFTSYTFTMGFVVPLLVISGSYASVVRHLRRNTPANAAVARIAVNMRNKVTKTVTALVVTFVVCWLPFHVCQLLNLSTDLPQKPTMAAFHIAMILSYANSCANPVLYVFTSQKFRDSCRAALCLNRDDAADRQRADRERDARVAATRRRQPQEDVFFEEERCEVNRATVPHVATAMIETTV</sequence>
<evidence type="ECO:0000256" key="5">
    <source>
        <dbReference type="ARBA" id="ARBA00023040"/>
    </source>
</evidence>
<keyword evidence="3 13" id="KW-0812">Transmembrane</keyword>
<evidence type="ECO:0000256" key="11">
    <source>
        <dbReference type="ARBA" id="ARBA00023224"/>
    </source>
</evidence>
<keyword evidence="9" id="KW-0675">Receptor</keyword>
<dbReference type="GO" id="GO:0043005">
    <property type="term" value="C:neuron projection"/>
    <property type="evidence" value="ECO:0007669"/>
    <property type="project" value="TreeGrafter"/>
</dbReference>
<dbReference type="PROSITE" id="PS50262">
    <property type="entry name" value="G_PROTEIN_RECEP_F1_2"/>
    <property type="match status" value="1"/>
</dbReference>
<dbReference type="GO" id="GO:0005886">
    <property type="term" value="C:plasma membrane"/>
    <property type="evidence" value="ECO:0007669"/>
    <property type="project" value="UniProtKB-SubCell"/>
</dbReference>
<keyword evidence="6 13" id="KW-0472">Membrane</keyword>
<proteinExistence type="predicted"/>
<evidence type="ECO:0000256" key="10">
    <source>
        <dbReference type="ARBA" id="ARBA00023180"/>
    </source>
</evidence>
<dbReference type="GeneID" id="109481204"/>
<dbReference type="CDD" id="cd14970">
    <property type="entry name" value="7tmA_Opioid_R-like"/>
    <property type="match status" value="1"/>
</dbReference>
<evidence type="ECO:0000256" key="2">
    <source>
        <dbReference type="ARBA" id="ARBA00022475"/>
    </source>
</evidence>
<feature type="transmembrane region" description="Helical" evidence="13">
    <location>
        <begin position="301"/>
        <end position="322"/>
    </location>
</feature>
<dbReference type="PRINTS" id="PR00237">
    <property type="entry name" value="GPCRRHODOPSN"/>
</dbReference>
<evidence type="ECO:0000313" key="15">
    <source>
        <dbReference type="Proteomes" id="UP000515135"/>
    </source>
</evidence>
<evidence type="ECO:0000256" key="4">
    <source>
        <dbReference type="ARBA" id="ARBA00022989"/>
    </source>
</evidence>
<organism evidence="15 16">
    <name type="scientific">Branchiostoma belcheri</name>
    <name type="common">Amphioxus</name>
    <dbReference type="NCBI Taxonomy" id="7741"/>
    <lineage>
        <taxon>Eukaryota</taxon>
        <taxon>Metazoa</taxon>
        <taxon>Chordata</taxon>
        <taxon>Cephalochordata</taxon>
        <taxon>Leptocardii</taxon>
        <taxon>Amphioxiformes</taxon>
        <taxon>Branchiostomatidae</taxon>
        <taxon>Branchiostoma</taxon>
    </lineage>
</organism>
<dbReference type="PANTHER" id="PTHR24229">
    <property type="entry name" value="NEUROPEPTIDES RECEPTOR"/>
    <property type="match status" value="1"/>
</dbReference>
<gene>
    <name evidence="16" type="primary">LOC109481204</name>
</gene>
<keyword evidence="5" id="KW-0297">G-protein coupled receptor</keyword>
<dbReference type="Pfam" id="PF00001">
    <property type="entry name" value="7tm_1"/>
    <property type="match status" value="1"/>
</dbReference>
<reference evidence="16" key="1">
    <citation type="submission" date="2025-08" db="UniProtKB">
        <authorList>
            <consortium name="RefSeq"/>
        </authorList>
    </citation>
    <scope>IDENTIFICATION</scope>
    <source>
        <tissue evidence="16">Gonad</tissue>
    </source>
</reference>
<evidence type="ECO:0000256" key="12">
    <source>
        <dbReference type="ARBA" id="ARBA00023288"/>
    </source>
</evidence>
<keyword evidence="10" id="KW-0325">Glycoprotein</keyword>
<keyword evidence="2" id="KW-1003">Cell membrane</keyword>
<evidence type="ECO:0000313" key="16">
    <source>
        <dbReference type="RefSeq" id="XP_019639295.1"/>
    </source>
</evidence>
<feature type="transmembrane region" description="Helical" evidence="13">
    <location>
        <begin position="121"/>
        <end position="145"/>
    </location>
</feature>
<dbReference type="SUPFAM" id="SSF81321">
    <property type="entry name" value="Family A G protein-coupled receptor-like"/>
    <property type="match status" value="1"/>
</dbReference>
<dbReference type="PRINTS" id="PR01855">
    <property type="entry name" value="NRPEPTIDEWR"/>
</dbReference>
<dbReference type="PANTHER" id="PTHR24229:SF112">
    <property type="entry name" value="CHEMOKINE-LIKE RECEPTOR 1"/>
    <property type="match status" value="1"/>
</dbReference>
<evidence type="ECO:0000256" key="1">
    <source>
        <dbReference type="ARBA" id="ARBA00004651"/>
    </source>
</evidence>
<evidence type="ECO:0000256" key="7">
    <source>
        <dbReference type="ARBA" id="ARBA00023139"/>
    </source>
</evidence>
<feature type="transmembrane region" description="Helical" evidence="13">
    <location>
        <begin position="88"/>
        <end position="109"/>
    </location>
</feature>
<feature type="domain" description="G-protein coupled receptors family 1 profile" evidence="14">
    <location>
        <begin position="100"/>
        <end position="354"/>
    </location>
</feature>
<keyword evidence="11" id="KW-0807">Transducer</keyword>
<dbReference type="RefSeq" id="XP_019639295.1">
    <property type="nucleotide sequence ID" value="XM_019783736.1"/>
</dbReference>
<keyword evidence="7" id="KW-0564">Palmitate</keyword>
<evidence type="ECO:0000256" key="3">
    <source>
        <dbReference type="ARBA" id="ARBA00022692"/>
    </source>
</evidence>
<comment type="subcellular location">
    <subcellularLocation>
        <location evidence="1">Cell membrane</location>
        <topology evidence="1">Multi-pass membrane protein</topology>
    </subcellularLocation>
</comment>
<keyword evidence="4 13" id="KW-1133">Transmembrane helix</keyword>
<dbReference type="Gene3D" id="1.20.1070.10">
    <property type="entry name" value="Rhodopsin 7-helix transmembrane proteins"/>
    <property type="match status" value="1"/>
</dbReference>
<dbReference type="OrthoDB" id="6076970at2759"/>
<feature type="transmembrane region" description="Helical" evidence="13">
    <location>
        <begin position="334"/>
        <end position="356"/>
    </location>
</feature>
<feature type="transmembrane region" description="Helical" evidence="13">
    <location>
        <begin position="244"/>
        <end position="270"/>
    </location>
</feature>
<feature type="transmembrane region" description="Helical" evidence="13">
    <location>
        <begin position="157"/>
        <end position="178"/>
    </location>
</feature>
<dbReference type="KEGG" id="bbel:109481204"/>
<evidence type="ECO:0000256" key="9">
    <source>
        <dbReference type="ARBA" id="ARBA00023170"/>
    </source>
</evidence>
<evidence type="ECO:0000256" key="8">
    <source>
        <dbReference type="ARBA" id="ARBA00023157"/>
    </source>
</evidence>
<accession>A0A6P4ZD90</accession>
<evidence type="ECO:0000259" key="14">
    <source>
        <dbReference type="PROSITE" id="PS50262"/>
    </source>
</evidence>
<keyword evidence="15" id="KW-1185">Reference proteome</keyword>
<dbReference type="InterPro" id="IPR009150">
    <property type="entry name" value="Neuropept_B/W_rcpt"/>
</dbReference>
<keyword evidence="12" id="KW-0449">Lipoprotein</keyword>
<protein>
    <submittedName>
        <fullName evidence="16">Somatostatin receptor type 5-like</fullName>
    </submittedName>
</protein>
<name>A0A6P4ZD90_BRABE</name>
<dbReference type="GO" id="GO:0008188">
    <property type="term" value="F:neuropeptide receptor activity"/>
    <property type="evidence" value="ECO:0007669"/>
    <property type="project" value="InterPro"/>
</dbReference>
<dbReference type="FunFam" id="1.20.1070.10:FF:000060">
    <property type="entry name" value="Somatostatin receptor type 1"/>
    <property type="match status" value="1"/>
</dbReference>
<dbReference type="InterPro" id="IPR017452">
    <property type="entry name" value="GPCR_Rhodpsn_7TM"/>
</dbReference>
<keyword evidence="8" id="KW-1015">Disulfide bond</keyword>
<feature type="transmembrane region" description="Helical" evidence="13">
    <location>
        <begin position="198"/>
        <end position="219"/>
    </location>
</feature>